<feature type="domain" description="Disease resistance protein At4g27190-like leucine-rich repeats" evidence="2">
    <location>
        <begin position="38"/>
        <end position="146"/>
    </location>
</feature>
<dbReference type="Gene3D" id="3.80.10.10">
    <property type="entry name" value="Ribonuclease Inhibitor"/>
    <property type="match status" value="1"/>
</dbReference>
<proteinExistence type="predicted"/>
<reference evidence="4" key="1">
    <citation type="submission" date="2025-08" db="UniProtKB">
        <authorList>
            <consortium name="RefSeq"/>
        </authorList>
    </citation>
    <scope>IDENTIFICATION</scope>
    <source>
        <tissue evidence="4">Seedling</tissue>
    </source>
</reference>
<dbReference type="Pfam" id="PF23247">
    <property type="entry name" value="LRR_RPS2"/>
    <property type="match status" value="1"/>
</dbReference>
<dbReference type="Proteomes" id="UP001652623">
    <property type="component" value="Chromosome 10"/>
</dbReference>
<dbReference type="RefSeq" id="XP_048323745.1">
    <property type="nucleotide sequence ID" value="XM_048467788.2"/>
</dbReference>
<dbReference type="InterPro" id="IPR057135">
    <property type="entry name" value="At4g27190-like_LRR"/>
</dbReference>
<dbReference type="InterPro" id="IPR032675">
    <property type="entry name" value="LRR_dom_sf"/>
</dbReference>
<accession>A0ABM3I9B3</accession>
<dbReference type="InterPro" id="IPR050905">
    <property type="entry name" value="Plant_NBS-LRR"/>
</dbReference>
<evidence type="ECO:0000313" key="4">
    <source>
        <dbReference type="RefSeq" id="XP_048323745.1"/>
    </source>
</evidence>
<dbReference type="SUPFAM" id="SSF52047">
    <property type="entry name" value="RNI-like"/>
    <property type="match status" value="1"/>
</dbReference>
<gene>
    <name evidence="4" type="primary">LOC112490580</name>
</gene>
<organism evidence="3 4">
    <name type="scientific">Ziziphus jujuba</name>
    <name type="common">Chinese jujube</name>
    <name type="synonym">Ziziphus sativa</name>
    <dbReference type="NCBI Taxonomy" id="326968"/>
    <lineage>
        <taxon>Eukaryota</taxon>
        <taxon>Viridiplantae</taxon>
        <taxon>Streptophyta</taxon>
        <taxon>Embryophyta</taxon>
        <taxon>Tracheophyta</taxon>
        <taxon>Spermatophyta</taxon>
        <taxon>Magnoliopsida</taxon>
        <taxon>eudicotyledons</taxon>
        <taxon>Gunneridae</taxon>
        <taxon>Pentapetalae</taxon>
        <taxon>rosids</taxon>
        <taxon>fabids</taxon>
        <taxon>Rosales</taxon>
        <taxon>Rhamnaceae</taxon>
        <taxon>Paliureae</taxon>
        <taxon>Ziziphus</taxon>
    </lineage>
</organism>
<keyword evidence="1" id="KW-0611">Plant defense</keyword>
<evidence type="ECO:0000313" key="3">
    <source>
        <dbReference type="Proteomes" id="UP001652623"/>
    </source>
</evidence>
<evidence type="ECO:0000259" key="2">
    <source>
        <dbReference type="Pfam" id="PF23247"/>
    </source>
</evidence>
<keyword evidence="3" id="KW-1185">Reference proteome</keyword>
<dbReference type="PANTHER" id="PTHR33463:SF136">
    <property type="entry name" value="NB-ARC DOMAIN-CONTAINING PROTEIN"/>
    <property type="match status" value="1"/>
</dbReference>
<name>A0ABM3I9B3_ZIZJJ</name>
<dbReference type="PANTHER" id="PTHR33463">
    <property type="entry name" value="NB-ARC DOMAIN-CONTAINING PROTEIN-RELATED"/>
    <property type="match status" value="1"/>
</dbReference>
<protein>
    <submittedName>
        <fullName evidence="4">Uncharacterized protein LOC112490580 isoform X1</fullName>
    </submittedName>
</protein>
<evidence type="ECO:0000256" key="1">
    <source>
        <dbReference type="ARBA" id="ARBA00022821"/>
    </source>
</evidence>
<dbReference type="GeneID" id="112490580"/>
<sequence length="183" mass="20675">MNLCKDSVAQPSKLQAFEAVETLRVYKCFKLNSLMMTSSMTFGNLKCLLVSECHSLTNTMASSTAKSLKQLRKMNISHCDGMTAIISQEKEFEDEDEDQNEVAFSKLYGILLFQMHNLKSFCNGKNAISFPSLDILLANRCNRMKSFCGGDRGTVEYQLLKGDVNATFSKFYEDNPDHCRKSE</sequence>